<dbReference type="GO" id="GO:0035025">
    <property type="term" value="P:positive regulation of Rho protein signal transduction"/>
    <property type="evidence" value="ECO:0007669"/>
    <property type="project" value="TreeGrafter"/>
</dbReference>
<evidence type="ECO:0000313" key="13">
    <source>
        <dbReference type="Ensembl" id="ENSCHIP00010004719.1"/>
    </source>
</evidence>
<evidence type="ECO:0000256" key="5">
    <source>
        <dbReference type="ARBA" id="ARBA00023136"/>
    </source>
</evidence>
<dbReference type="GO" id="GO:0004930">
    <property type="term" value="F:G protein-coupled receptor activity"/>
    <property type="evidence" value="ECO:0007669"/>
    <property type="project" value="UniProtKB-KW"/>
</dbReference>
<feature type="transmembrane region" description="Helical" evidence="11">
    <location>
        <begin position="104"/>
        <end position="122"/>
    </location>
</feature>
<feature type="transmembrane region" description="Helical" evidence="11">
    <location>
        <begin position="184"/>
        <end position="209"/>
    </location>
</feature>
<accession>A0A8C2QSI4</accession>
<dbReference type="PROSITE" id="PS50262">
    <property type="entry name" value="G_PROTEIN_RECEP_F1_2"/>
    <property type="match status" value="1"/>
</dbReference>
<keyword evidence="2 9" id="KW-0812">Transmembrane</keyword>
<dbReference type="PANTHER" id="PTHR24232">
    <property type="entry name" value="G-PROTEIN COUPLED RECEPTOR"/>
    <property type="match status" value="1"/>
</dbReference>
<evidence type="ECO:0000256" key="8">
    <source>
        <dbReference type="ARBA" id="ARBA00023224"/>
    </source>
</evidence>
<evidence type="ECO:0000256" key="3">
    <source>
        <dbReference type="ARBA" id="ARBA00022989"/>
    </source>
</evidence>
<dbReference type="InterPro" id="IPR000276">
    <property type="entry name" value="GPCR_Rhodpsn"/>
</dbReference>
<keyword evidence="6 9" id="KW-0675">Receptor</keyword>
<feature type="transmembrane region" description="Helical" evidence="11">
    <location>
        <begin position="143"/>
        <end position="164"/>
    </location>
</feature>
<dbReference type="PROSITE" id="PS00237">
    <property type="entry name" value="G_PROTEIN_RECEP_F1_1"/>
    <property type="match status" value="1"/>
</dbReference>
<evidence type="ECO:0000259" key="12">
    <source>
        <dbReference type="PROSITE" id="PS50262"/>
    </source>
</evidence>
<evidence type="ECO:0000256" key="6">
    <source>
        <dbReference type="ARBA" id="ARBA00023170"/>
    </source>
</evidence>
<evidence type="ECO:0000256" key="10">
    <source>
        <dbReference type="SAM" id="MobiDB-lite"/>
    </source>
</evidence>
<dbReference type="Ensembl" id="ENSCHIT00010006539.1">
    <property type="protein sequence ID" value="ENSCHIP00010004719.1"/>
    <property type="gene ID" value="ENSCHIG00010003380.1"/>
</dbReference>
<keyword evidence="3 11" id="KW-1133">Transmembrane helix</keyword>
<name>A0A8C2QSI4_CAPHI</name>
<organism evidence="13">
    <name type="scientific">Capra hircus</name>
    <name type="common">Goat</name>
    <dbReference type="NCBI Taxonomy" id="9925"/>
    <lineage>
        <taxon>Eukaryota</taxon>
        <taxon>Metazoa</taxon>
        <taxon>Chordata</taxon>
        <taxon>Craniata</taxon>
        <taxon>Vertebrata</taxon>
        <taxon>Euteleostomi</taxon>
        <taxon>Mammalia</taxon>
        <taxon>Eutheria</taxon>
        <taxon>Laurasiatheria</taxon>
        <taxon>Artiodactyla</taxon>
        <taxon>Ruminantia</taxon>
        <taxon>Pecora</taxon>
        <taxon>Bovidae</taxon>
        <taxon>Caprinae</taxon>
        <taxon>Capra</taxon>
    </lineage>
</organism>
<protein>
    <recommendedName>
        <fullName evidence="12">G-protein coupled receptors family 1 profile domain-containing protein</fullName>
    </recommendedName>
</protein>
<evidence type="ECO:0000256" key="1">
    <source>
        <dbReference type="ARBA" id="ARBA00004141"/>
    </source>
</evidence>
<evidence type="ECO:0000256" key="7">
    <source>
        <dbReference type="ARBA" id="ARBA00023180"/>
    </source>
</evidence>
<dbReference type="Gene3D" id="1.20.1070.10">
    <property type="entry name" value="Rhodopsin 7-helix transmembrane proteins"/>
    <property type="match status" value="1"/>
</dbReference>
<dbReference type="InterPro" id="IPR017452">
    <property type="entry name" value="GPCR_Rhodpsn_7TM"/>
</dbReference>
<evidence type="ECO:0000256" key="11">
    <source>
        <dbReference type="SAM" id="Phobius"/>
    </source>
</evidence>
<evidence type="ECO:0000256" key="4">
    <source>
        <dbReference type="ARBA" id="ARBA00023040"/>
    </source>
</evidence>
<feature type="transmembrane region" description="Helical" evidence="11">
    <location>
        <begin position="230"/>
        <end position="254"/>
    </location>
</feature>
<keyword evidence="8 9" id="KW-0807">Transducer</keyword>
<evidence type="ECO:0000256" key="9">
    <source>
        <dbReference type="RuleBase" id="RU000688"/>
    </source>
</evidence>
<feature type="region of interest" description="Disordered" evidence="10">
    <location>
        <begin position="1"/>
        <end position="77"/>
    </location>
</feature>
<dbReference type="PANTHER" id="PTHR24232:SF54">
    <property type="entry name" value="G-PROTEIN COUPLED RECEPTOR 35"/>
    <property type="match status" value="1"/>
</dbReference>
<evidence type="ECO:0000256" key="2">
    <source>
        <dbReference type="ARBA" id="ARBA00022692"/>
    </source>
</evidence>
<sequence>MTGWRSPSNTPRPPEPQGGPDYRELKGTPEPDGASGQSRWAEGSWGGSRRGGGREAGNQSTQPPSPQQEDTAQEGERGWTSLEGRAVPLLPWTSVARKGPLSQAVYLLNRYMSISLIMAIAVDRYMAVRHPLRTRRLRSPGRAAAVCAALWAVVLGSLVLRWFLDVQDSGFCFAVRSGRNTSTGVFSLLGFYLPLAVLVFCSLQVVTALTQRPKANPGQVEATRKASRMVLANLAVFVVCFLPFHVVLTVHVALGLQTCALKTAIQITSRLSDANCCLDAICYYFMAKEFKEASAHKSKDSLTVTLT</sequence>
<dbReference type="PRINTS" id="PR00237">
    <property type="entry name" value="GPCRRHODOPSN"/>
</dbReference>
<reference evidence="13" key="1">
    <citation type="submission" date="2019-03" db="EMBL/GenBank/DDBJ databases">
        <title>Genome sequencing and reference-guided assembly of Black Bengal Goat (Capra hircus).</title>
        <authorList>
            <person name="Siddiki A.Z."/>
            <person name="Baten A."/>
            <person name="Billah M."/>
            <person name="Alam M.A.U."/>
            <person name="Shawrob K.S.M."/>
            <person name="Saha S."/>
            <person name="Chowdhury M."/>
            <person name="Rahman A.H."/>
            <person name="Stear M."/>
            <person name="Miah G."/>
            <person name="Das G.B."/>
            <person name="Hossain M.M."/>
            <person name="Kumkum M."/>
            <person name="Islam M.S."/>
            <person name="Mollah A.M."/>
            <person name="Ahsan A."/>
            <person name="Tusar F."/>
            <person name="Khan M.K.I."/>
        </authorList>
    </citation>
    <scope>NUCLEOTIDE SEQUENCE [LARGE SCALE GENOMIC DNA]</scope>
</reference>
<feature type="compositionally biased region" description="Polar residues" evidence="10">
    <location>
        <begin position="58"/>
        <end position="70"/>
    </location>
</feature>
<comment type="subcellular location">
    <subcellularLocation>
        <location evidence="1">Membrane</location>
        <topology evidence="1">Multi-pass membrane protein</topology>
    </subcellularLocation>
</comment>
<dbReference type="Pfam" id="PF00001">
    <property type="entry name" value="7tm_1"/>
    <property type="match status" value="1"/>
</dbReference>
<keyword evidence="7" id="KW-0325">Glycoprotein</keyword>
<dbReference type="GO" id="GO:0007200">
    <property type="term" value="P:phospholipase C-activating G protein-coupled receptor signaling pathway"/>
    <property type="evidence" value="ECO:0007669"/>
    <property type="project" value="TreeGrafter"/>
</dbReference>
<comment type="similarity">
    <text evidence="9">Belongs to the G-protein coupled receptor 1 family.</text>
</comment>
<reference evidence="13" key="2">
    <citation type="submission" date="2025-08" db="UniProtKB">
        <authorList>
            <consortium name="Ensembl"/>
        </authorList>
    </citation>
    <scope>IDENTIFICATION</scope>
</reference>
<feature type="domain" description="G-protein coupled receptors family 1 profile" evidence="12">
    <location>
        <begin position="105"/>
        <end position="283"/>
    </location>
</feature>
<dbReference type="GO" id="GO:0005886">
    <property type="term" value="C:plasma membrane"/>
    <property type="evidence" value="ECO:0007669"/>
    <property type="project" value="TreeGrafter"/>
</dbReference>
<dbReference type="SUPFAM" id="SSF81321">
    <property type="entry name" value="Family A G protein-coupled receptor-like"/>
    <property type="match status" value="1"/>
</dbReference>
<dbReference type="AlphaFoldDB" id="A0A8C2QSI4"/>
<keyword evidence="4 9" id="KW-0297">G-protein coupled receptor</keyword>
<proteinExistence type="inferred from homology"/>
<keyword evidence="5 11" id="KW-0472">Membrane</keyword>